<organism evidence="1 2">
    <name type="scientific">Brevibacterium sediminis</name>
    <dbReference type="NCBI Taxonomy" id="1857024"/>
    <lineage>
        <taxon>Bacteria</taxon>
        <taxon>Bacillati</taxon>
        <taxon>Actinomycetota</taxon>
        <taxon>Actinomycetes</taxon>
        <taxon>Micrococcales</taxon>
        <taxon>Brevibacteriaceae</taxon>
        <taxon>Brevibacterium</taxon>
    </lineage>
</organism>
<dbReference type="EMBL" id="VDMQ01000001">
    <property type="protein sequence ID" value="TNM58026.1"/>
    <property type="molecule type" value="Genomic_DNA"/>
</dbReference>
<evidence type="ECO:0000313" key="2">
    <source>
        <dbReference type="Proteomes" id="UP000314223"/>
    </source>
</evidence>
<reference evidence="1 2" key="1">
    <citation type="submission" date="2019-06" db="EMBL/GenBank/DDBJ databases">
        <authorList>
            <person name="Mardanova A.M."/>
            <person name="Pudova D.S."/>
            <person name="Shagimardanova E.I."/>
            <person name="Gogoleva N.E."/>
            <person name="Lutfullin M.T."/>
            <person name="Hadieva G.F."/>
            <person name="Sharipova M.R."/>
        </authorList>
    </citation>
    <scope>NUCLEOTIDE SEQUENCE [LARGE SCALE GENOMIC DNA]</scope>
    <source>
        <strain evidence="1 2">MG-1</strain>
    </source>
</reference>
<sequence>MPNEASSINHFLLVFDHSKDRLIEVEDYGHDSELAMAEYAAREKKFRDSHAIDIVLVGSDSIETVKVTHGTYFNEKKDERTAEDFLRAVL</sequence>
<accession>A0A5C4X618</accession>
<protein>
    <submittedName>
        <fullName evidence="1">Uncharacterized protein</fullName>
    </submittedName>
</protein>
<name>A0A5C4X618_9MICO</name>
<gene>
    <name evidence="1" type="ORF">FHQ09_01735</name>
</gene>
<proteinExistence type="predicted"/>
<dbReference type="AlphaFoldDB" id="A0A5C4X618"/>
<dbReference type="Proteomes" id="UP000314223">
    <property type="component" value="Unassembled WGS sequence"/>
</dbReference>
<evidence type="ECO:0000313" key="1">
    <source>
        <dbReference type="EMBL" id="TNM58026.1"/>
    </source>
</evidence>
<dbReference type="RefSeq" id="WP_139467126.1">
    <property type="nucleotide sequence ID" value="NZ_JBHYOX010000003.1"/>
</dbReference>
<comment type="caution">
    <text evidence="1">The sequence shown here is derived from an EMBL/GenBank/DDBJ whole genome shotgun (WGS) entry which is preliminary data.</text>
</comment>